<organism evidence="1 2">
    <name type="scientific">Rhizophlyctis rosea</name>
    <dbReference type="NCBI Taxonomy" id="64517"/>
    <lineage>
        <taxon>Eukaryota</taxon>
        <taxon>Fungi</taxon>
        <taxon>Fungi incertae sedis</taxon>
        <taxon>Chytridiomycota</taxon>
        <taxon>Chytridiomycota incertae sedis</taxon>
        <taxon>Chytridiomycetes</taxon>
        <taxon>Rhizophlyctidales</taxon>
        <taxon>Rhizophlyctidaceae</taxon>
        <taxon>Rhizophlyctis</taxon>
    </lineage>
</organism>
<evidence type="ECO:0000313" key="2">
    <source>
        <dbReference type="Proteomes" id="UP001212841"/>
    </source>
</evidence>
<dbReference type="AlphaFoldDB" id="A0AAD5S9A7"/>
<protein>
    <submittedName>
        <fullName evidence="1">Uncharacterized protein</fullName>
    </submittedName>
</protein>
<proteinExistence type="predicted"/>
<name>A0AAD5S9A7_9FUNG</name>
<dbReference type="Proteomes" id="UP001212841">
    <property type="component" value="Unassembled WGS sequence"/>
</dbReference>
<keyword evidence="2" id="KW-1185">Reference proteome</keyword>
<comment type="caution">
    <text evidence="1">The sequence shown here is derived from an EMBL/GenBank/DDBJ whole genome shotgun (WGS) entry which is preliminary data.</text>
</comment>
<evidence type="ECO:0000313" key="1">
    <source>
        <dbReference type="EMBL" id="KAJ3049842.1"/>
    </source>
</evidence>
<dbReference type="EMBL" id="JADGJD010000588">
    <property type="protein sequence ID" value="KAJ3049842.1"/>
    <property type="molecule type" value="Genomic_DNA"/>
</dbReference>
<sequence length="173" mass="19214">MCDRTLSHQILLSAINQLLRHGSQPQSILDDLFTHLNTKLDTGAKKLVVYNNQYGGFGLTDAFKQWVIAHGSSHCSIDFSKLDVTDGTHLDNVGFKLECDRVTCAILIEEYSKQNGWTIQEGLKHVSASYAQLAIKEVPAHREFHISDYDGQEGVSIKTAANIFSPLDAHQNS</sequence>
<reference evidence="1" key="1">
    <citation type="submission" date="2020-05" db="EMBL/GenBank/DDBJ databases">
        <title>Phylogenomic resolution of chytrid fungi.</title>
        <authorList>
            <person name="Stajich J.E."/>
            <person name="Amses K."/>
            <person name="Simmons R."/>
            <person name="Seto K."/>
            <person name="Myers J."/>
            <person name="Bonds A."/>
            <person name="Quandt C.A."/>
            <person name="Barry K."/>
            <person name="Liu P."/>
            <person name="Grigoriev I."/>
            <person name="Longcore J.E."/>
            <person name="James T.Y."/>
        </authorList>
    </citation>
    <scope>NUCLEOTIDE SEQUENCE</scope>
    <source>
        <strain evidence="1">JEL0318</strain>
    </source>
</reference>
<gene>
    <name evidence="1" type="ORF">HK097_009166</name>
</gene>
<accession>A0AAD5S9A7</accession>